<evidence type="ECO:0000313" key="2">
    <source>
        <dbReference type="Proteomes" id="UP001372338"/>
    </source>
</evidence>
<sequence length="92" mass="10991">MEDGDRRVEVETNGREKRVAVANLFWLREGGSRLRIENGEEGKRRWGREKAFELVKGQWKKEGRMIYEEQWSSDGIEEGLLIRRRELEKDNL</sequence>
<name>A0AAN9P6N8_CROPI</name>
<proteinExistence type="predicted"/>
<reference evidence="1 2" key="1">
    <citation type="submission" date="2024-01" db="EMBL/GenBank/DDBJ databases">
        <title>The genomes of 5 underutilized Papilionoideae crops provide insights into root nodulation and disease resistanc.</title>
        <authorList>
            <person name="Yuan L."/>
        </authorList>
    </citation>
    <scope>NUCLEOTIDE SEQUENCE [LARGE SCALE GENOMIC DNA]</scope>
    <source>
        <strain evidence="1">ZHUSHIDOU_FW_LH</strain>
        <tissue evidence="1">Leaf</tissue>
    </source>
</reference>
<comment type="caution">
    <text evidence="1">The sequence shown here is derived from an EMBL/GenBank/DDBJ whole genome shotgun (WGS) entry which is preliminary data.</text>
</comment>
<keyword evidence="2" id="KW-1185">Reference proteome</keyword>
<evidence type="ECO:0000313" key="1">
    <source>
        <dbReference type="EMBL" id="KAK7287360.1"/>
    </source>
</evidence>
<gene>
    <name evidence="1" type="ORF">RIF29_00632</name>
</gene>
<accession>A0AAN9P6N8</accession>
<organism evidence="1 2">
    <name type="scientific">Crotalaria pallida</name>
    <name type="common">Smooth rattlebox</name>
    <name type="synonym">Crotalaria striata</name>
    <dbReference type="NCBI Taxonomy" id="3830"/>
    <lineage>
        <taxon>Eukaryota</taxon>
        <taxon>Viridiplantae</taxon>
        <taxon>Streptophyta</taxon>
        <taxon>Embryophyta</taxon>
        <taxon>Tracheophyta</taxon>
        <taxon>Spermatophyta</taxon>
        <taxon>Magnoliopsida</taxon>
        <taxon>eudicotyledons</taxon>
        <taxon>Gunneridae</taxon>
        <taxon>Pentapetalae</taxon>
        <taxon>rosids</taxon>
        <taxon>fabids</taxon>
        <taxon>Fabales</taxon>
        <taxon>Fabaceae</taxon>
        <taxon>Papilionoideae</taxon>
        <taxon>50 kb inversion clade</taxon>
        <taxon>genistoids sensu lato</taxon>
        <taxon>core genistoids</taxon>
        <taxon>Crotalarieae</taxon>
        <taxon>Crotalaria</taxon>
    </lineage>
</organism>
<protein>
    <submittedName>
        <fullName evidence="1">Uncharacterized protein</fullName>
    </submittedName>
</protein>
<dbReference type="AlphaFoldDB" id="A0AAN9P6N8"/>
<dbReference type="Proteomes" id="UP001372338">
    <property type="component" value="Unassembled WGS sequence"/>
</dbReference>
<dbReference type="EMBL" id="JAYWIO010000001">
    <property type="protein sequence ID" value="KAK7287360.1"/>
    <property type="molecule type" value="Genomic_DNA"/>
</dbReference>